<sequence>MLITTHITQQGLQYLIPSSHPRPHEISRSAALNASTICHNLHVSRYATPDLTKLGLYDLVIFCDDSLSMGHQKRFDKLKTVVRRIARIGSAYNPAGITIRFMNATNDGGFNGIITEEQVETCLDQVHLRRGTPLGTKLFQKVVQPLIVQKARSWELTKPVVVSVVTDGMPSEEDKDTLKHTILATKNELLKLSTPNGGNYGPSAVVFQIARVGTSRSAESFVKSLEDDPDINDLVFCTDESLDWALDKAGDQFNTWVSDSIPRHGV</sequence>
<dbReference type="OrthoDB" id="2142040at2759"/>
<accession>A0A5J5EEH7</accession>
<dbReference type="PANTHER" id="PTHR34706:SF1">
    <property type="entry name" value="VWFA DOMAIN-CONTAINING PROTEIN"/>
    <property type="match status" value="1"/>
</dbReference>
<dbReference type="EMBL" id="VXIS01000423">
    <property type="protein sequence ID" value="KAA8893593.1"/>
    <property type="molecule type" value="Genomic_DNA"/>
</dbReference>
<reference evidence="1 2" key="1">
    <citation type="submission" date="2019-09" db="EMBL/GenBank/DDBJ databases">
        <title>Draft genome of the ectomycorrhizal ascomycete Sphaerosporella brunnea.</title>
        <authorList>
            <consortium name="DOE Joint Genome Institute"/>
            <person name="Benucci G.M."/>
            <person name="Marozzi G."/>
            <person name="Antonielli L."/>
            <person name="Sanchez S."/>
            <person name="Marco P."/>
            <person name="Wang X."/>
            <person name="Falini L.B."/>
            <person name="Barry K."/>
            <person name="Haridas S."/>
            <person name="Lipzen A."/>
            <person name="Labutti K."/>
            <person name="Grigoriev I.V."/>
            <person name="Murat C."/>
            <person name="Martin F."/>
            <person name="Albertini E."/>
            <person name="Donnini D."/>
            <person name="Bonito G."/>
        </authorList>
    </citation>
    <scope>NUCLEOTIDE SEQUENCE [LARGE SCALE GENOMIC DNA]</scope>
    <source>
        <strain evidence="1 2">Sb_GMNB300</strain>
    </source>
</reference>
<dbReference type="InParanoid" id="A0A5J5EEH7"/>
<gene>
    <name evidence="1" type="ORF">FN846DRAFT_787762</name>
</gene>
<evidence type="ECO:0000313" key="2">
    <source>
        <dbReference type="Proteomes" id="UP000326924"/>
    </source>
</evidence>
<name>A0A5J5EEH7_9PEZI</name>
<dbReference type="AlphaFoldDB" id="A0A5J5EEH7"/>
<evidence type="ECO:0000313" key="1">
    <source>
        <dbReference type="EMBL" id="KAA8893593.1"/>
    </source>
</evidence>
<dbReference type="PANTHER" id="PTHR34706">
    <property type="entry name" value="SLR1338 PROTEIN"/>
    <property type="match status" value="1"/>
</dbReference>
<dbReference type="Proteomes" id="UP000326924">
    <property type="component" value="Unassembled WGS sequence"/>
</dbReference>
<keyword evidence="2" id="KW-1185">Reference proteome</keyword>
<organism evidence="1 2">
    <name type="scientific">Sphaerosporella brunnea</name>
    <dbReference type="NCBI Taxonomy" id="1250544"/>
    <lineage>
        <taxon>Eukaryota</taxon>
        <taxon>Fungi</taxon>
        <taxon>Dikarya</taxon>
        <taxon>Ascomycota</taxon>
        <taxon>Pezizomycotina</taxon>
        <taxon>Pezizomycetes</taxon>
        <taxon>Pezizales</taxon>
        <taxon>Pyronemataceae</taxon>
        <taxon>Sphaerosporella</taxon>
    </lineage>
</organism>
<proteinExistence type="predicted"/>
<protein>
    <recommendedName>
        <fullName evidence="3">VWFA domain-containing protein</fullName>
    </recommendedName>
</protein>
<dbReference type="SUPFAM" id="SSF53300">
    <property type="entry name" value="vWA-like"/>
    <property type="match status" value="1"/>
</dbReference>
<dbReference type="InterPro" id="IPR036465">
    <property type="entry name" value="vWFA_dom_sf"/>
</dbReference>
<comment type="caution">
    <text evidence="1">The sequence shown here is derived from an EMBL/GenBank/DDBJ whole genome shotgun (WGS) entry which is preliminary data.</text>
</comment>
<evidence type="ECO:0008006" key="3">
    <source>
        <dbReference type="Google" id="ProtNLM"/>
    </source>
</evidence>